<dbReference type="AlphaFoldDB" id="A0A8J6HUN5"/>
<dbReference type="SMART" id="SM00700">
    <property type="entry name" value="JHBP"/>
    <property type="match status" value="2"/>
</dbReference>
<comment type="similarity">
    <text evidence="3">Belongs to the TO family.</text>
</comment>
<dbReference type="FunFam" id="3.15.10.30:FF:000001">
    <property type="entry name" value="Takeout-like protein 1"/>
    <property type="match status" value="2"/>
</dbReference>
<dbReference type="EMBL" id="JABDTM020009451">
    <property type="protein sequence ID" value="KAH0821070.1"/>
    <property type="molecule type" value="Genomic_DNA"/>
</dbReference>
<protein>
    <submittedName>
        <fullName evidence="5">Uncharacterized protein</fullName>
    </submittedName>
</protein>
<evidence type="ECO:0000256" key="3">
    <source>
        <dbReference type="ARBA" id="ARBA00060902"/>
    </source>
</evidence>
<dbReference type="InterPro" id="IPR038606">
    <property type="entry name" value="To_sf"/>
</dbReference>
<dbReference type="PANTHER" id="PTHR11008">
    <property type="entry name" value="PROTEIN TAKEOUT-LIKE PROTEIN"/>
    <property type="match status" value="1"/>
</dbReference>
<dbReference type="Proteomes" id="UP000719412">
    <property type="component" value="Unassembled WGS sequence"/>
</dbReference>
<dbReference type="GO" id="GO:0007623">
    <property type="term" value="P:circadian rhythm"/>
    <property type="evidence" value="ECO:0007669"/>
    <property type="project" value="UniProtKB-ARBA"/>
</dbReference>
<keyword evidence="6" id="KW-1185">Reference proteome</keyword>
<evidence type="ECO:0000313" key="6">
    <source>
        <dbReference type="Proteomes" id="UP000719412"/>
    </source>
</evidence>
<feature type="compositionally biased region" description="Basic and acidic residues" evidence="4">
    <location>
        <begin position="309"/>
        <end position="320"/>
    </location>
</feature>
<accession>A0A8J6HUN5</accession>
<feature type="region of interest" description="Disordered" evidence="4">
    <location>
        <begin position="309"/>
        <end position="332"/>
    </location>
</feature>
<reference evidence="5" key="2">
    <citation type="submission" date="2021-08" db="EMBL/GenBank/DDBJ databases">
        <authorList>
            <person name="Eriksson T."/>
        </authorList>
    </citation>
    <scope>NUCLEOTIDE SEQUENCE</scope>
    <source>
        <strain evidence="5">Stoneville</strain>
        <tissue evidence="5">Whole head</tissue>
    </source>
</reference>
<comment type="caution">
    <text evidence="5">The sequence shown here is derived from an EMBL/GenBank/DDBJ whole genome shotgun (WGS) entry which is preliminary data.</text>
</comment>
<dbReference type="InterPro" id="IPR010562">
    <property type="entry name" value="Haemolymph_juvenile_hormone-bd"/>
</dbReference>
<proteinExistence type="inferred from homology"/>
<name>A0A8J6HUN5_TENMO</name>
<keyword evidence="2" id="KW-0090">Biological rhythms</keyword>
<organism evidence="5 6">
    <name type="scientific">Tenebrio molitor</name>
    <name type="common">Yellow mealworm beetle</name>
    <dbReference type="NCBI Taxonomy" id="7067"/>
    <lineage>
        <taxon>Eukaryota</taxon>
        <taxon>Metazoa</taxon>
        <taxon>Ecdysozoa</taxon>
        <taxon>Arthropoda</taxon>
        <taxon>Hexapoda</taxon>
        <taxon>Insecta</taxon>
        <taxon>Pterygota</taxon>
        <taxon>Neoptera</taxon>
        <taxon>Endopterygota</taxon>
        <taxon>Coleoptera</taxon>
        <taxon>Polyphaga</taxon>
        <taxon>Cucujiformia</taxon>
        <taxon>Tenebrionidae</taxon>
        <taxon>Tenebrio</taxon>
    </lineage>
</organism>
<dbReference type="Gene3D" id="3.15.10.30">
    <property type="entry name" value="Haemolymph juvenile hormone binding protein"/>
    <property type="match status" value="3"/>
</dbReference>
<keyword evidence="1" id="KW-0732">Signal</keyword>
<evidence type="ECO:0000313" key="5">
    <source>
        <dbReference type="EMBL" id="KAH0821070.1"/>
    </source>
</evidence>
<dbReference type="GO" id="GO:0005615">
    <property type="term" value="C:extracellular space"/>
    <property type="evidence" value="ECO:0007669"/>
    <property type="project" value="TreeGrafter"/>
</dbReference>
<gene>
    <name evidence="5" type="ORF">GEV33_001721</name>
</gene>
<sequence length="622" mass="70109">MKCEYELDGKILLVPIQGTGPSTILLKNVKVKGVFPYEEFKKKDKTFVKFVSSSLTIDPELVSFNFENLFNGDKKLGDNVNQVLNDNWKEVFDDRQLSKSARKEPKWKECVFEAATDGWSQLTKPFPELNLPNVAPLLIPEIHIEGSGRVAVSQHFKNTKIFGLSTINANKFEFDFDKKTLTIEGTFPELRMPGEYKLEGRVLLLPIHGEGTGLVTMKNVHVTNVLTYEDVKKKGKTYMKFVSSTVKVTPSEMYFKLDNLFNGDKSLGDNINQVLNENWEAVFEDLEGAYTELVNKITLNVLNGFTSKDEPPHRGCRREGNPGLSSRQMPPWGLAVRDDPDSATHENGVGASLNDWECFRAPDFQKCNRRQSDLKECVLKSAQDGISQLTRAYDEVNIPNVHPLEVAELTIEAGSGPVAFDQKFKQCKLDGFHKMKLDQFEFDFEGKTLTVAGVVPKIMVECQYEFDGKILLLPIKGKGPSTIVLENMKVSGLFDYEEKMKKGKTFIRFVSSDIHVDPELAWFNFENLFNGDKQLGDNVNQVINDNWKEVFDDLKSSYIQVINRWKKEESVVDGQLQCEAPGARSCGLILPRITGTPSPLSEEVTPQPRTEGRIFVSGFPVG</sequence>
<dbReference type="PANTHER" id="PTHR11008:SF32">
    <property type="entry name" value="CIRCADIAN CLOCK-CONTROLLED PROTEIN DAYWAKE-RELATED"/>
    <property type="match status" value="1"/>
</dbReference>
<evidence type="ECO:0000256" key="2">
    <source>
        <dbReference type="ARBA" id="ARBA00023108"/>
    </source>
</evidence>
<dbReference type="Pfam" id="PF06585">
    <property type="entry name" value="JHBP"/>
    <property type="match status" value="3"/>
</dbReference>
<evidence type="ECO:0000256" key="1">
    <source>
        <dbReference type="ARBA" id="ARBA00022729"/>
    </source>
</evidence>
<evidence type="ECO:0000256" key="4">
    <source>
        <dbReference type="SAM" id="MobiDB-lite"/>
    </source>
</evidence>
<reference evidence="5" key="1">
    <citation type="journal article" date="2020" name="J Insects Food Feed">
        <title>The yellow mealworm (Tenebrio molitor) genome: a resource for the emerging insects as food and feed industry.</title>
        <authorList>
            <person name="Eriksson T."/>
            <person name="Andere A."/>
            <person name="Kelstrup H."/>
            <person name="Emery V."/>
            <person name="Picard C."/>
        </authorList>
    </citation>
    <scope>NUCLEOTIDE SEQUENCE</scope>
    <source>
        <strain evidence="5">Stoneville</strain>
        <tissue evidence="5">Whole head</tissue>
    </source>
</reference>